<proteinExistence type="predicted"/>
<reference evidence="2 3" key="1">
    <citation type="journal article" date="2018" name="Nat. Ecol. Evol.">
        <title>Shark genomes provide insights into elasmobranch evolution and the origin of vertebrates.</title>
        <authorList>
            <person name="Hara Y"/>
            <person name="Yamaguchi K"/>
            <person name="Onimaru K"/>
            <person name="Kadota M"/>
            <person name="Koyanagi M"/>
            <person name="Keeley SD"/>
            <person name="Tatsumi K"/>
            <person name="Tanaka K"/>
            <person name="Motone F"/>
            <person name="Kageyama Y"/>
            <person name="Nozu R"/>
            <person name="Adachi N"/>
            <person name="Nishimura O"/>
            <person name="Nakagawa R"/>
            <person name="Tanegashima C"/>
            <person name="Kiyatake I"/>
            <person name="Matsumoto R"/>
            <person name="Murakumo K"/>
            <person name="Nishida K"/>
            <person name="Terakita A"/>
            <person name="Kuratani S"/>
            <person name="Sato K"/>
            <person name="Hyodo S Kuraku.S."/>
        </authorList>
    </citation>
    <scope>NUCLEOTIDE SEQUENCE [LARGE SCALE GENOMIC DNA]</scope>
</reference>
<dbReference type="AlphaFoldDB" id="A0A401SW27"/>
<organism evidence="2 3">
    <name type="scientific">Chiloscyllium punctatum</name>
    <name type="common">Brownbanded bambooshark</name>
    <name type="synonym">Hemiscyllium punctatum</name>
    <dbReference type="NCBI Taxonomy" id="137246"/>
    <lineage>
        <taxon>Eukaryota</taxon>
        <taxon>Metazoa</taxon>
        <taxon>Chordata</taxon>
        <taxon>Craniata</taxon>
        <taxon>Vertebrata</taxon>
        <taxon>Chondrichthyes</taxon>
        <taxon>Elasmobranchii</taxon>
        <taxon>Galeomorphii</taxon>
        <taxon>Galeoidea</taxon>
        <taxon>Orectolobiformes</taxon>
        <taxon>Hemiscylliidae</taxon>
        <taxon>Chiloscyllium</taxon>
    </lineage>
</organism>
<feature type="region of interest" description="Disordered" evidence="1">
    <location>
        <begin position="39"/>
        <end position="75"/>
    </location>
</feature>
<dbReference type="Proteomes" id="UP000287033">
    <property type="component" value="Unassembled WGS sequence"/>
</dbReference>
<evidence type="ECO:0000256" key="1">
    <source>
        <dbReference type="SAM" id="MobiDB-lite"/>
    </source>
</evidence>
<protein>
    <submittedName>
        <fullName evidence="2">Uncharacterized protein</fullName>
    </submittedName>
</protein>
<evidence type="ECO:0000313" key="2">
    <source>
        <dbReference type="EMBL" id="GCC34580.1"/>
    </source>
</evidence>
<comment type="caution">
    <text evidence="2">The sequence shown here is derived from an EMBL/GenBank/DDBJ whole genome shotgun (WGS) entry which is preliminary data.</text>
</comment>
<gene>
    <name evidence="2" type="ORF">chiPu_0013055</name>
</gene>
<keyword evidence="3" id="KW-1185">Reference proteome</keyword>
<evidence type="ECO:0000313" key="3">
    <source>
        <dbReference type="Proteomes" id="UP000287033"/>
    </source>
</evidence>
<accession>A0A401SW27</accession>
<dbReference type="EMBL" id="BEZZ01000610">
    <property type="protein sequence ID" value="GCC34580.1"/>
    <property type="molecule type" value="Genomic_DNA"/>
</dbReference>
<name>A0A401SW27_CHIPU</name>
<sequence length="75" mass="7908">MEGGAWFISRVLRCRHVTFPPSPCVRASALPLRLWSGLSAGGGKRKGLKNSGAFAARRPEPNVPSGSDSPNVFGS</sequence>
<feature type="compositionally biased region" description="Polar residues" evidence="1">
    <location>
        <begin position="64"/>
        <end position="75"/>
    </location>
</feature>